<dbReference type="GO" id="GO:0030246">
    <property type="term" value="F:carbohydrate binding"/>
    <property type="evidence" value="ECO:0007669"/>
    <property type="project" value="InterPro"/>
</dbReference>
<name>A0A1I6IG82_9FIRM</name>
<evidence type="ECO:0000256" key="3">
    <source>
        <dbReference type="ARBA" id="ARBA00023295"/>
    </source>
</evidence>
<feature type="domain" description="Glycoside hydrolase family 31 N-terminal" evidence="6">
    <location>
        <begin position="26"/>
        <end position="216"/>
    </location>
</feature>
<dbReference type="SUPFAM" id="SSF51011">
    <property type="entry name" value="Glycosyl hydrolase domain"/>
    <property type="match status" value="1"/>
</dbReference>
<evidence type="ECO:0000259" key="8">
    <source>
        <dbReference type="Pfam" id="PF21365"/>
    </source>
</evidence>
<dbReference type="Pfam" id="PF17137">
    <property type="entry name" value="DUF5110"/>
    <property type="match status" value="1"/>
</dbReference>
<dbReference type="AlphaFoldDB" id="A0A1I6IG82"/>
<dbReference type="PANTHER" id="PTHR22762">
    <property type="entry name" value="ALPHA-GLUCOSIDASE"/>
    <property type="match status" value="1"/>
</dbReference>
<dbReference type="SUPFAM" id="SSF74650">
    <property type="entry name" value="Galactose mutarotase-like"/>
    <property type="match status" value="1"/>
</dbReference>
<proteinExistence type="inferred from homology"/>
<feature type="domain" description="DUF5110" evidence="7">
    <location>
        <begin position="691"/>
        <end position="752"/>
    </location>
</feature>
<dbReference type="CDD" id="cd14752">
    <property type="entry name" value="GH31_N"/>
    <property type="match status" value="1"/>
</dbReference>
<keyword evidence="3 4" id="KW-0326">Glycosidase</keyword>
<dbReference type="CDD" id="cd06604">
    <property type="entry name" value="GH31_glucosidase_II_MalA"/>
    <property type="match status" value="1"/>
</dbReference>
<dbReference type="SUPFAM" id="SSF51445">
    <property type="entry name" value="(Trans)glycosidases"/>
    <property type="match status" value="1"/>
</dbReference>
<dbReference type="InterPro" id="IPR011013">
    <property type="entry name" value="Gal_mutarotase_sf_dom"/>
</dbReference>
<dbReference type="InterPro" id="IPR000322">
    <property type="entry name" value="Glyco_hydro_31_TIM"/>
</dbReference>
<dbReference type="Pfam" id="PF21365">
    <property type="entry name" value="Glyco_hydro_31_3rd"/>
    <property type="match status" value="1"/>
</dbReference>
<evidence type="ECO:0000313" key="9">
    <source>
        <dbReference type="EMBL" id="SFR65664.1"/>
    </source>
</evidence>
<reference evidence="9 10" key="1">
    <citation type="submission" date="2016-10" db="EMBL/GenBank/DDBJ databases">
        <authorList>
            <person name="de Groot N.N."/>
        </authorList>
    </citation>
    <scope>NUCLEOTIDE SEQUENCE [LARGE SCALE GENOMIC DNA]</scope>
    <source>
        <strain evidence="9 10">743A</strain>
    </source>
</reference>
<evidence type="ECO:0000259" key="7">
    <source>
        <dbReference type="Pfam" id="PF17137"/>
    </source>
</evidence>
<dbReference type="InterPro" id="IPR048395">
    <property type="entry name" value="Glyco_hydro_31_C"/>
</dbReference>
<dbReference type="InterPro" id="IPR013780">
    <property type="entry name" value="Glyco_hydro_b"/>
</dbReference>
<dbReference type="Pfam" id="PF01055">
    <property type="entry name" value="Glyco_hydro_31_2nd"/>
    <property type="match status" value="1"/>
</dbReference>
<evidence type="ECO:0000256" key="1">
    <source>
        <dbReference type="ARBA" id="ARBA00007806"/>
    </source>
</evidence>
<dbReference type="Gene3D" id="2.60.40.1180">
    <property type="entry name" value="Golgi alpha-mannosidase II"/>
    <property type="match status" value="2"/>
</dbReference>
<dbReference type="GO" id="GO:0005975">
    <property type="term" value="P:carbohydrate metabolic process"/>
    <property type="evidence" value="ECO:0007669"/>
    <property type="project" value="InterPro"/>
</dbReference>
<dbReference type="OrthoDB" id="176168at2"/>
<comment type="similarity">
    <text evidence="1 4">Belongs to the glycosyl hydrolase 31 family.</text>
</comment>
<organism evidence="9 10">
    <name type="scientific">Anaeromicropila populeti</name>
    <dbReference type="NCBI Taxonomy" id="37658"/>
    <lineage>
        <taxon>Bacteria</taxon>
        <taxon>Bacillati</taxon>
        <taxon>Bacillota</taxon>
        <taxon>Clostridia</taxon>
        <taxon>Lachnospirales</taxon>
        <taxon>Lachnospiraceae</taxon>
        <taxon>Anaeromicropila</taxon>
    </lineage>
</organism>
<dbReference type="GO" id="GO:0004553">
    <property type="term" value="F:hydrolase activity, hydrolyzing O-glycosyl compounds"/>
    <property type="evidence" value="ECO:0007669"/>
    <property type="project" value="InterPro"/>
</dbReference>
<dbReference type="STRING" id="37658.SAMN05661086_00824"/>
<dbReference type="EMBL" id="FOYZ01000002">
    <property type="protein sequence ID" value="SFR65664.1"/>
    <property type="molecule type" value="Genomic_DNA"/>
</dbReference>
<protein>
    <submittedName>
        <fullName evidence="9">Alpha-glucosidase</fullName>
    </submittedName>
</protein>
<evidence type="ECO:0000313" key="10">
    <source>
        <dbReference type="Proteomes" id="UP000199659"/>
    </source>
</evidence>
<dbReference type="InterPro" id="IPR025887">
    <property type="entry name" value="Glyco_hydro_31_N_dom"/>
</dbReference>
<dbReference type="InterPro" id="IPR030458">
    <property type="entry name" value="Glyco_hydro_31_AS"/>
</dbReference>
<evidence type="ECO:0000259" key="6">
    <source>
        <dbReference type="Pfam" id="PF13802"/>
    </source>
</evidence>
<evidence type="ECO:0000256" key="4">
    <source>
        <dbReference type="RuleBase" id="RU361185"/>
    </source>
</evidence>
<dbReference type="InterPro" id="IPR017853">
    <property type="entry name" value="GH"/>
</dbReference>
<dbReference type="Gene3D" id="2.60.40.1760">
    <property type="entry name" value="glycosyl hydrolase (family 31)"/>
    <property type="match status" value="1"/>
</dbReference>
<dbReference type="Pfam" id="PF13802">
    <property type="entry name" value="Gal_mutarotas_2"/>
    <property type="match status" value="1"/>
</dbReference>
<feature type="domain" description="Glycosyl hydrolase family 31 C-terminal" evidence="8">
    <location>
        <begin position="589"/>
        <end position="675"/>
    </location>
</feature>
<accession>A0A1I6IG82</accession>
<dbReference type="Proteomes" id="UP000199659">
    <property type="component" value="Unassembled WGS sequence"/>
</dbReference>
<sequence length="779" mass="91534">MFGKLLGYQKLENRILLQFEEKVCYIEIMEETVIRIFASLEEKEQISYGITELSRQQYCNACQQVSVQIEQREQGLVIKTGKLWVEVNDDFKVDIYNNQHEILCRDYRMERESFMQPEAGWQQAAQEGHTIQEKTGKHKIQVIKTMEGEEVFYGLGDKTGFLNKRGYEYEMWNSDIPDPHVDSFRALYKSIPFFITMRNSHFYGIFFDNPHKSVFDMGKESEKYYFFGAEQGNLDYYFMYGNTMADVLKSYMGLTGTHPLPQLWTLGYHQSRWSYETSQEVREIAKSFRENDIPCDCIHLDIDYMDGCRVFTYSPEGFPDMKELIQQLNQEGFQIVTIIDPGVKLEEGYPIYDQGLELDCFVKDKEGTNYTNWVWPGTVVYPDFSDEKVRSWWGENHRYLIELGVSGIWNDMNEPASFHGELPDDIQFSEEGQGADHRRIHNVYGHLMSQATYEAWKKYKKTRPFVITRACYAGTQRYATAWTGDNHSIWAHLQMAVPQLCNLGLSGMAFVGTDVGGFGSDCTPELLCRWVQTGCFSPLFRNHSCKGSRRQEPWAFNQETLDINRKYIKLRYRLLPYFYDLFWEHERNGLPVIRPLVLEFPEDRNTWEMNDQFMVGSHILVAPVVNQGQRMRLVYLPEGIWEDYWTGERHVGGTYIKREAPLEVCPMYIKAGTILPNYPEIAYTGEKKIKQLILEVYEGEGEYYHYQDNGKDFSYQEGVYNQYLFRLSENRKLQLDIIHQGYEEGYTTFLIRWKGREKQICFVQDTQIVLLDEIESEVL</sequence>
<keyword evidence="10" id="KW-1185">Reference proteome</keyword>
<gene>
    <name evidence="9" type="ORF">SAMN05661086_00824</name>
</gene>
<dbReference type="InterPro" id="IPR033403">
    <property type="entry name" value="DUF5110"/>
</dbReference>
<dbReference type="Gene3D" id="3.20.20.80">
    <property type="entry name" value="Glycosidases"/>
    <property type="match status" value="2"/>
</dbReference>
<dbReference type="PROSITE" id="PS00129">
    <property type="entry name" value="GLYCOSYL_HYDROL_F31_1"/>
    <property type="match status" value="1"/>
</dbReference>
<evidence type="ECO:0000256" key="2">
    <source>
        <dbReference type="ARBA" id="ARBA00022801"/>
    </source>
</evidence>
<keyword evidence="2 4" id="KW-0378">Hydrolase</keyword>
<dbReference type="PANTHER" id="PTHR22762:SF166">
    <property type="entry name" value="ALPHA-GLUCOSIDASE"/>
    <property type="match status" value="1"/>
</dbReference>
<feature type="domain" description="Glycoside hydrolase family 31 TIM barrel" evidence="5">
    <location>
        <begin position="259"/>
        <end position="581"/>
    </location>
</feature>
<evidence type="ECO:0000259" key="5">
    <source>
        <dbReference type="Pfam" id="PF01055"/>
    </source>
</evidence>
<dbReference type="RefSeq" id="WP_092559422.1">
    <property type="nucleotide sequence ID" value="NZ_FOYZ01000002.1"/>
</dbReference>